<gene>
    <name evidence="11" type="ORF">CWE21_11220</name>
</gene>
<keyword evidence="7 9" id="KW-0472">Membrane</keyword>
<dbReference type="Gene3D" id="3.30.70.270">
    <property type="match status" value="1"/>
</dbReference>
<dbReference type="OrthoDB" id="9812260at2"/>
<organism evidence="11 12">
    <name type="scientific">Pseudidiomarina aquimaris</name>
    <dbReference type="NCBI Taxonomy" id="641841"/>
    <lineage>
        <taxon>Bacteria</taxon>
        <taxon>Pseudomonadati</taxon>
        <taxon>Pseudomonadota</taxon>
        <taxon>Gammaproteobacteria</taxon>
        <taxon>Alteromonadales</taxon>
        <taxon>Idiomarinaceae</taxon>
        <taxon>Pseudidiomarina</taxon>
    </lineage>
</organism>
<evidence type="ECO:0000256" key="6">
    <source>
        <dbReference type="ARBA" id="ARBA00022989"/>
    </source>
</evidence>
<comment type="catalytic activity">
    <reaction evidence="8">
        <text>2 GTP = 3',3'-c-di-GMP + 2 diphosphate</text>
        <dbReference type="Rhea" id="RHEA:24898"/>
        <dbReference type="ChEBI" id="CHEBI:33019"/>
        <dbReference type="ChEBI" id="CHEBI:37565"/>
        <dbReference type="ChEBI" id="CHEBI:58805"/>
        <dbReference type="EC" id="2.7.7.65"/>
    </reaction>
</comment>
<keyword evidence="4" id="KW-1003">Cell membrane</keyword>
<evidence type="ECO:0000313" key="12">
    <source>
        <dbReference type="Proteomes" id="UP000286678"/>
    </source>
</evidence>
<dbReference type="InterPro" id="IPR033479">
    <property type="entry name" value="dCache_1"/>
</dbReference>
<dbReference type="InterPro" id="IPR043128">
    <property type="entry name" value="Rev_trsase/Diguanyl_cyclase"/>
</dbReference>
<evidence type="ECO:0000313" key="11">
    <source>
        <dbReference type="EMBL" id="RUO46325.1"/>
    </source>
</evidence>
<sequence length="517" mass="57518">MLVPVNLKIRWFVIYAGFGLLLSIIITAIVTQAATRQIQQQVGLSLANVAQQVSYQLERGMIERLRDMQTASRLMSRPQTEQQQEQLSRLVEAVFESYDAYAWIGVTDTNGRVIVSAKDVLEGADVSRRPWFEQALQQPYYIGDVHGALLLEKILNPEGNEPLRFVDVSVPLQTADGQIWGVLGSHLNWQWAEQVERQAMASLQSLPGTDILLVSSENQILLGPDNLQEQPLATQLNPQVTARGWDVQQWIDGNQYLVGYAKIKSSSDYRGPEWQIIVRQPIELALQPVSELRWQAAWIGLAVALTFALVGWISAGRIARPFADLNLRLEQEVKERTEQLREKNKALQKLATTDSLTGLLNRRALFTQAEKLQAQAKRHGQALAVVMLDLDHFKQVNDRYGHAMGDEVLVALADEVRRQFRDTDICARTGGEEFTLILDGSSAADAAAKLEQLSSAFKSKQFTSGDEQFSVSLSAGVIAWDPEHSLDKALDAADKLLYQAKQKGRDCVVAASDTSAS</sequence>
<evidence type="ECO:0000256" key="9">
    <source>
        <dbReference type="SAM" id="Phobius"/>
    </source>
</evidence>
<dbReference type="SUPFAM" id="SSF103190">
    <property type="entry name" value="Sensory domain-like"/>
    <property type="match status" value="1"/>
</dbReference>
<name>A0A432XCA5_9GAMM</name>
<dbReference type="NCBIfam" id="TIGR00254">
    <property type="entry name" value="GGDEF"/>
    <property type="match status" value="1"/>
</dbReference>
<dbReference type="PANTHER" id="PTHR45138:SF9">
    <property type="entry name" value="DIGUANYLATE CYCLASE DGCM-RELATED"/>
    <property type="match status" value="1"/>
</dbReference>
<dbReference type="FunFam" id="3.30.70.270:FF:000001">
    <property type="entry name" value="Diguanylate cyclase domain protein"/>
    <property type="match status" value="1"/>
</dbReference>
<dbReference type="Proteomes" id="UP000286678">
    <property type="component" value="Unassembled WGS sequence"/>
</dbReference>
<evidence type="ECO:0000256" key="1">
    <source>
        <dbReference type="ARBA" id="ARBA00001946"/>
    </source>
</evidence>
<dbReference type="InterPro" id="IPR029151">
    <property type="entry name" value="Sensor-like_sf"/>
</dbReference>
<keyword evidence="5 9" id="KW-0812">Transmembrane</keyword>
<evidence type="ECO:0000256" key="4">
    <source>
        <dbReference type="ARBA" id="ARBA00022475"/>
    </source>
</evidence>
<dbReference type="EC" id="2.7.7.65" evidence="3"/>
<protein>
    <recommendedName>
        <fullName evidence="3">diguanylate cyclase</fullName>
        <ecNumber evidence="3">2.7.7.65</ecNumber>
    </recommendedName>
</protein>
<evidence type="ECO:0000256" key="2">
    <source>
        <dbReference type="ARBA" id="ARBA00004651"/>
    </source>
</evidence>
<dbReference type="SMART" id="SM00267">
    <property type="entry name" value="GGDEF"/>
    <property type="match status" value="1"/>
</dbReference>
<dbReference type="InterPro" id="IPR000160">
    <property type="entry name" value="GGDEF_dom"/>
</dbReference>
<evidence type="ECO:0000256" key="3">
    <source>
        <dbReference type="ARBA" id="ARBA00012528"/>
    </source>
</evidence>
<accession>A0A432XCA5</accession>
<reference evidence="12" key="1">
    <citation type="journal article" date="2018" name="Front. Microbiol.">
        <title>Genome-Based Analysis Reveals the Taxonomy and Diversity of the Family Idiomarinaceae.</title>
        <authorList>
            <person name="Liu Y."/>
            <person name="Lai Q."/>
            <person name="Shao Z."/>
        </authorList>
    </citation>
    <scope>NUCLEOTIDE SEQUENCE [LARGE SCALE GENOMIC DNA]</scope>
    <source>
        <strain evidence="12">SW15</strain>
    </source>
</reference>
<dbReference type="Gene3D" id="3.30.450.20">
    <property type="entry name" value="PAS domain"/>
    <property type="match status" value="1"/>
</dbReference>
<dbReference type="AlphaFoldDB" id="A0A432XCA5"/>
<evidence type="ECO:0000256" key="7">
    <source>
        <dbReference type="ARBA" id="ARBA00023136"/>
    </source>
</evidence>
<dbReference type="RefSeq" id="WP_126834540.1">
    <property type="nucleotide sequence ID" value="NZ_PIPT01000009.1"/>
</dbReference>
<comment type="subcellular location">
    <subcellularLocation>
        <location evidence="2">Cell membrane</location>
        <topology evidence="2">Multi-pass membrane protein</topology>
    </subcellularLocation>
</comment>
<proteinExistence type="predicted"/>
<feature type="transmembrane region" description="Helical" evidence="9">
    <location>
        <begin position="12"/>
        <end position="31"/>
    </location>
</feature>
<dbReference type="Pfam" id="PF00990">
    <property type="entry name" value="GGDEF"/>
    <property type="match status" value="1"/>
</dbReference>
<dbReference type="InterPro" id="IPR050469">
    <property type="entry name" value="Diguanylate_Cyclase"/>
</dbReference>
<dbReference type="PANTHER" id="PTHR45138">
    <property type="entry name" value="REGULATORY COMPONENTS OF SENSORY TRANSDUCTION SYSTEM"/>
    <property type="match status" value="1"/>
</dbReference>
<evidence type="ECO:0000259" key="10">
    <source>
        <dbReference type="PROSITE" id="PS50887"/>
    </source>
</evidence>
<dbReference type="CDD" id="cd12914">
    <property type="entry name" value="PDC1_DGC_like"/>
    <property type="match status" value="1"/>
</dbReference>
<dbReference type="Pfam" id="PF02743">
    <property type="entry name" value="dCache_1"/>
    <property type="match status" value="1"/>
</dbReference>
<dbReference type="CDD" id="cd01949">
    <property type="entry name" value="GGDEF"/>
    <property type="match status" value="1"/>
</dbReference>
<keyword evidence="6 9" id="KW-1133">Transmembrane helix</keyword>
<keyword evidence="12" id="KW-1185">Reference proteome</keyword>
<feature type="domain" description="GGDEF" evidence="10">
    <location>
        <begin position="381"/>
        <end position="513"/>
    </location>
</feature>
<comment type="cofactor">
    <cofactor evidence="1">
        <name>Mg(2+)</name>
        <dbReference type="ChEBI" id="CHEBI:18420"/>
    </cofactor>
</comment>
<comment type="caution">
    <text evidence="11">The sequence shown here is derived from an EMBL/GenBank/DDBJ whole genome shotgun (WGS) entry which is preliminary data.</text>
</comment>
<dbReference type="GO" id="GO:0005886">
    <property type="term" value="C:plasma membrane"/>
    <property type="evidence" value="ECO:0007669"/>
    <property type="project" value="UniProtKB-SubCell"/>
</dbReference>
<dbReference type="SUPFAM" id="SSF55073">
    <property type="entry name" value="Nucleotide cyclase"/>
    <property type="match status" value="1"/>
</dbReference>
<dbReference type="GO" id="GO:0052621">
    <property type="term" value="F:diguanylate cyclase activity"/>
    <property type="evidence" value="ECO:0007669"/>
    <property type="project" value="UniProtKB-EC"/>
</dbReference>
<evidence type="ECO:0000256" key="8">
    <source>
        <dbReference type="ARBA" id="ARBA00034247"/>
    </source>
</evidence>
<evidence type="ECO:0000256" key="5">
    <source>
        <dbReference type="ARBA" id="ARBA00022692"/>
    </source>
</evidence>
<feature type="transmembrane region" description="Helical" evidence="9">
    <location>
        <begin position="296"/>
        <end position="315"/>
    </location>
</feature>
<dbReference type="PROSITE" id="PS50887">
    <property type="entry name" value="GGDEF"/>
    <property type="match status" value="1"/>
</dbReference>
<dbReference type="InterPro" id="IPR029787">
    <property type="entry name" value="Nucleotide_cyclase"/>
</dbReference>
<dbReference type="EMBL" id="PIPT01000009">
    <property type="protein sequence ID" value="RUO46325.1"/>
    <property type="molecule type" value="Genomic_DNA"/>
</dbReference>